<dbReference type="InterPro" id="IPR027417">
    <property type="entry name" value="P-loop_NTPase"/>
</dbReference>
<dbReference type="GO" id="GO:0016787">
    <property type="term" value="F:hydrolase activity"/>
    <property type="evidence" value="ECO:0007669"/>
    <property type="project" value="UniProtKB-KW"/>
</dbReference>
<dbReference type="PANTHER" id="PTHR47642">
    <property type="entry name" value="ATP-DEPENDENT DNA HELICASE"/>
    <property type="match status" value="1"/>
</dbReference>
<keyword evidence="1" id="KW-0233">DNA recombination</keyword>
<sequence length="509" mass="57689">MVLGRKNKKAQYVAKRRKLTQLDENTSDKNSFLSSQAARKAELRSQEDLLNRKRRLDSDAASKALRRSKDKTLVHHIRRCYAPTVDQLLNASFVEVTAPTGVAARLVNGKTLHSAFSLGIEKGRATVYRQMTGQRLEDMRRKWRYIRWLVIDEISMVSYEVLRSIHLRLQEFKNCPDIFGGVNILLFGDIMQLSPVKGSWCFKQPLVFQGEPHLWHYFGLCELQTNVRQQNDSQFIDILNNLRVGELSMEQYEILLERSRVPLAGDFADGNAVQIFPTIKLVNNYNDKMVELMADSVKIYTVNAHDESKEPATYGQKPNHVSIPQDPNCTGGLLSSIKIAIGARVMLRVNLKVSEGLVNGSMGVIKKIEWHGLRRDQLEEGELPKTIFIKFDDESIGKSSKDENGLIPIQPHSIIFQGLRGYGNIERTMFPIILSWAVTVHKLQGTTVEKAVVYLGKKNFAKGQAYVALSRVKSLSGVAICELDQRKLFNNPHDKLALAELQRLRSSKD</sequence>
<dbReference type="GO" id="GO:0006281">
    <property type="term" value="P:DNA repair"/>
    <property type="evidence" value="ECO:0007669"/>
    <property type="project" value="UniProtKB-KW"/>
</dbReference>
<dbReference type="EMBL" id="JACEFF010000559">
    <property type="protein sequence ID" value="KAH9635376.1"/>
    <property type="molecule type" value="Genomic_DNA"/>
</dbReference>
<dbReference type="Gene3D" id="3.40.50.300">
    <property type="entry name" value="P-loop containing nucleotide triphosphate hydrolases"/>
    <property type="match status" value="1"/>
</dbReference>
<evidence type="ECO:0000313" key="3">
    <source>
        <dbReference type="EMBL" id="KAH9635376.1"/>
    </source>
</evidence>
<keyword evidence="1" id="KW-0378">Hydrolase</keyword>
<dbReference type="GO" id="GO:0000723">
    <property type="term" value="P:telomere maintenance"/>
    <property type="evidence" value="ECO:0007669"/>
    <property type="project" value="InterPro"/>
</dbReference>
<evidence type="ECO:0000313" key="4">
    <source>
        <dbReference type="Proteomes" id="UP000814243"/>
    </source>
</evidence>
<reference evidence="3" key="1">
    <citation type="journal article" date="2021" name="G3 (Bethesda)">
        <title>Genome and transcriptome analysis of the beet armyworm Spodoptera exigua reveals targets for pest control. .</title>
        <authorList>
            <person name="Simon S."/>
            <person name="Breeschoten T."/>
            <person name="Jansen H.J."/>
            <person name="Dirks R.P."/>
            <person name="Schranz M.E."/>
            <person name="Ros V.I.D."/>
        </authorList>
    </citation>
    <scope>NUCLEOTIDE SEQUENCE</scope>
    <source>
        <strain evidence="3">TB_SE_WUR_2020</strain>
    </source>
</reference>
<dbReference type="AlphaFoldDB" id="A0A922MF37"/>
<proteinExistence type="inferred from homology"/>
<evidence type="ECO:0000256" key="1">
    <source>
        <dbReference type="RuleBase" id="RU363044"/>
    </source>
</evidence>
<feature type="domain" description="DNA helicase Pif1-like DEAD-box helicase" evidence="2">
    <location>
        <begin position="93"/>
        <end position="251"/>
    </location>
</feature>
<comment type="cofactor">
    <cofactor evidence="1">
        <name>Mg(2+)</name>
        <dbReference type="ChEBI" id="CHEBI:18420"/>
    </cofactor>
</comment>
<comment type="catalytic activity">
    <reaction evidence="1">
        <text>ATP + H2O = ADP + phosphate + H(+)</text>
        <dbReference type="Rhea" id="RHEA:13065"/>
        <dbReference type="ChEBI" id="CHEBI:15377"/>
        <dbReference type="ChEBI" id="CHEBI:15378"/>
        <dbReference type="ChEBI" id="CHEBI:30616"/>
        <dbReference type="ChEBI" id="CHEBI:43474"/>
        <dbReference type="ChEBI" id="CHEBI:456216"/>
        <dbReference type="EC" id="5.6.2.3"/>
    </reaction>
</comment>
<keyword evidence="1" id="KW-0234">DNA repair</keyword>
<keyword evidence="1" id="KW-0547">Nucleotide-binding</keyword>
<dbReference type="InterPro" id="IPR051055">
    <property type="entry name" value="PIF1_helicase"/>
</dbReference>
<evidence type="ECO:0000259" key="2">
    <source>
        <dbReference type="Pfam" id="PF05970"/>
    </source>
</evidence>
<keyword evidence="1" id="KW-0347">Helicase</keyword>
<accession>A0A922MF37</accession>
<dbReference type="Proteomes" id="UP000814243">
    <property type="component" value="Unassembled WGS sequence"/>
</dbReference>
<protein>
    <recommendedName>
        <fullName evidence="1">ATP-dependent DNA helicase</fullName>
        <ecNumber evidence="1">5.6.2.3</ecNumber>
    </recommendedName>
</protein>
<dbReference type="Pfam" id="PF05970">
    <property type="entry name" value="PIF1"/>
    <property type="match status" value="1"/>
</dbReference>
<dbReference type="GO" id="GO:0006310">
    <property type="term" value="P:DNA recombination"/>
    <property type="evidence" value="ECO:0007669"/>
    <property type="project" value="UniProtKB-KW"/>
</dbReference>
<dbReference type="CDD" id="cd18809">
    <property type="entry name" value="SF1_C_RecD"/>
    <property type="match status" value="1"/>
</dbReference>
<dbReference type="SUPFAM" id="SSF52540">
    <property type="entry name" value="P-loop containing nucleoside triphosphate hydrolases"/>
    <property type="match status" value="1"/>
</dbReference>
<keyword evidence="1" id="KW-0227">DNA damage</keyword>
<dbReference type="PANTHER" id="PTHR47642:SF6">
    <property type="entry name" value="ATP-DEPENDENT DNA HELICASE"/>
    <property type="match status" value="1"/>
</dbReference>
<keyword evidence="1" id="KW-0067">ATP-binding</keyword>
<dbReference type="GO" id="GO:0043139">
    <property type="term" value="F:5'-3' DNA helicase activity"/>
    <property type="evidence" value="ECO:0007669"/>
    <property type="project" value="UniProtKB-EC"/>
</dbReference>
<gene>
    <name evidence="3" type="ORF">HF086_017625</name>
</gene>
<name>A0A922MF37_SPOEX</name>
<dbReference type="EC" id="5.6.2.3" evidence="1"/>
<organism evidence="3 4">
    <name type="scientific">Spodoptera exigua</name>
    <name type="common">Beet armyworm</name>
    <name type="synonym">Noctua fulgens</name>
    <dbReference type="NCBI Taxonomy" id="7107"/>
    <lineage>
        <taxon>Eukaryota</taxon>
        <taxon>Metazoa</taxon>
        <taxon>Ecdysozoa</taxon>
        <taxon>Arthropoda</taxon>
        <taxon>Hexapoda</taxon>
        <taxon>Insecta</taxon>
        <taxon>Pterygota</taxon>
        <taxon>Neoptera</taxon>
        <taxon>Endopterygota</taxon>
        <taxon>Lepidoptera</taxon>
        <taxon>Glossata</taxon>
        <taxon>Ditrysia</taxon>
        <taxon>Noctuoidea</taxon>
        <taxon>Noctuidae</taxon>
        <taxon>Amphipyrinae</taxon>
        <taxon>Spodoptera</taxon>
    </lineage>
</organism>
<dbReference type="GO" id="GO:0005524">
    <property type="term" value="F:ATP binding"/>
    <property type="evidence" value="ECO:0007669"/>
    <property type="project" value="UniProtKB-KW"/>
</dbReference>
<dbReference type="InterPro" id="IPR010285">
    <property type="entry name" value="DNA_helicase_pif1-like_DEAD"/>
</dbReference>
<comment type="caution">
    <text evidence="3">The sequence shown here is derived from an EMBL/GenBank/DDBJ whole genome shotgun (WGS) entry which is preliminary data.</text>
</comment>
<comment type="similarity">
    <text evidence="1">Belongs to the helicase family.</text>
</comment>